<reference evidence="2 3" key="1">
    <citation type="submission" date="2019-02" db="EMBL/GenBank/DDBJ databases">
        <title>Deep-cultivation of Planctomycetes and their phenomic and genomic characterization uncovers novel biology.</title>
        <authorList>
            <person name="Wiegand S."/>
            <person name="Jogler M."/>
            <person name="Boedeker C."/>
            <person name="Pinto D."/>
            <person name="Vollmers J."/>
            <person name="Rivas-Marin E."/>
            <person name="Kohn T."/>
            <person name="Peeters S.H."/>
            <person name="Heuer A."/>
            <person name="Rast P."/>
            <person name="Oberbeckmann S."/>
            <person name="Bunk B."/>
            <person name="Jeske O."/>
            <person name="Meyerdierks A."/>
            <person name="Storesund J.E."/>
            <person name="Kallscheuer N."/>
            <person name="Luecker S."/>
            <person name="Lage O.M."/>
            <person name="Pohl T."/>
            <person name="Merkel B.J."/>
            <person name="Hornburger P."/>
            <person name="Mueller R.-W."/>
            <person name="Bruemmer F."/>
            <person name="Labrenz M."/>
            <person name="Spormann A.M."/>
            <person name="Op den Camp H."/>
            <person name="Overmann J."/>
            <person name="Amann R."/>
            <person name="Jetten M.S.M."/>
            <person name="Mascher T."/>
            <person name="Medema M.H."/>
            <person name="Devos D.P."/>
            <person name="Kaster A.-K."/>
            <person name="Ovreas L."/>
            <person name="Rohde M."/>
            <person name="Galperin M.Y."/>
            <person name="Jogler C."/>
        </authorList>
    </citation>
    <scope>NUCLEOTIDE SEQUENCE [LARGE SCALE GENOMIC DNA]</scope>
    <source>
        <strain evidence="2 3">Pla163</strain>
    </source>
</reference>
<dbReference type="PROSITE" id="PS51257">
    <property type="entry name" value="PROKAR_LIPOPROTEIN"/>
    <property type="match status" value="1"/>
</dbReference>
<keyword evidence="3" id="KW-1185">Reference proteome</keyword>
<dbReference type="AlphaFoldDB" id="A0A518CVI4"/>
<gene>
    <name evidence="2" type="ORF">Pla163_03410</name>
</gene>
<evidence type="ECO:0000313" key="3">
    <source>
        <dbReference type="Proteomes" id="UP000319342"/>
    </source>
</evidence>
<organism evidence="2 3">
    <name type="scientific">Rohdeia mirabilis</name>
    <dbReference type="NCBI Taxonomy" id="2528008"/>
    <lineage>
        <taxon>Bacteria</taxon>
        <taxon>Pseudomonadati</taxon>
        <taxon>Planctomycetota</taxon>
        <taxon>Planctomycetia</taxon>
        <taxon>Planctomycetia incertae sedis</taxon>
        <taxon>Rohdeia</taxon>
    </lineage>
</organism>
<dbReference type="EMBL" id="CP036290">
    <property type="protein sequence ID" value="QDU83243.1"/>
    <property type="molecule type" value="Genomic_DNA"/>
</dbReference>
<name>A0A518CVI4_9BACT</name>
<evidence type="ECO:0000313" key="2">
    <source>
        <dbReference type="EMBL" id="QDU83243.1"/>
    </source>
</evidence>
<evidence type="ECO:0000256" key="1">
    <source>
        <dbReference type="SAM" id="SignalP"/>
    </source>
</evidence>
<feature type="chain" id="PRO_5021742213" evidence="1">
    <location>
        <begin position="26"/>
        <end position="241"/>
    </location>
</feature>
<accession>A0A518CVI4</accession>
<keyword evidence="1" id="KW-0732">Signal</keyword>
<dbReference type="RefSeq" id="WP_145182595.1">
    <property type="nucleotide sequence ID" value="NZ_CP036290.1"/>
</dbReference>
<feature type="signal peptide" evidence="1">
    <location>
        <begin position="1"/>
        <end position="25"/>
    </location>
</feature>
<proteinExistence type="predicted"/>
<dbReference type="Proteomes" id="UP000319342">
    <property type="component" value="Chromosome"/>
</dbReference>
<protein>
    <submittedName>
        <fullName evidence="2">Uncharacterized protein</fullName>
    </submittedName>
</protein>
<sequence length="241" mass="25522" precursor="true">MQHRLALVLLTALAGCHAPAPTSEAAPTEPVRVAVTVLPPDGRVLRPMDHRMTGLALERTSGEVRVLAAEGEWDGAPVGTATELEGWFELEPGTWDLFVTAQLGQWYLGGFEAGRGGADPTETEPHWDELAGLSYCGAGAVEVGGEAGGEEMLRPDRPATVVRLREAAVVLLDASALGLSTRDVDVEPVDAPVFPGAHLWGWWAKYDPAPINGLVPDAEYRVVGTDITFRTGPPGSVVAFP</sequence>